<evidence type="ECO:0000256" key="1">
    <source>
        <dbReference type="SAM" id="MobiDB-lite"/>
    </source>
</evidence>
<keyword evidence="4" id="KW-1185">Reference proteome</keyword>
<dbReference type="Proteomes" id="UP000194873">
    <property type="component" value="Unassembled WGS sequence"/>
</dbReference>
<accession>A0A243WID3</accession>
<dbReference type="EMBL" id="MTSE01000002">
    <property type="protein sequence ID" value="OUJ75322.1"/>
    <property type="molecule type" value="Genomic_DNA"/>
</dbReference>
<keyword evidence="2" id="KW-0472">Membrane</keyword>
<keyword evidence="2" id="KW-0812">Transmembrane</keyword>
<dbReference type="AlphaFoldDB" id="A0A243WID3"/>
<gene>
    <name evidence="3" type="ORF">BXP70_04710</name>
</gene>
<feature type="transmembrane region" description="Helical" evidence="2">
    <location>
        <begin position="46"/>
        <end position="68"/>
    </location>
</feature>
<feature type="compositionally biased region" description="Low complexity" evidence="1">
    <location>
        <begin position="115"/>
        <end position="130"/>
    </location>
</feature>
<name>A0A243WID3_9BACT</name>
<organism evidence="3 4">
    <name type="scientific">Hymenobacter crusticola</name>
    <dbReference type="NCBI Taxonomy" id="1770526"/>
    <lineage>
        <taxon>Bacteria</taxon>
        <taxon>Pseudomonadati</taxon>
        <taxon>Bacteroidota</taxon>
        <taxon>Cytophagia</taxon>
        <taxon>Cytophagales</taxon>
        <taxon>Hymenobacteraceae</taxon>
        <taxon>Hymenobacter</taxon>
    </lineage>
</organism>
<comment type="caution">
    <text evidence="3">The sequence shown here is derived from an EMBL/GenBank/DDBJ whole genome shotgun (WGS) entry which is preliminary data.</text>
</comment>
<feature type="compositionally biased region" description="Polar residues" evidence="1">
    <location>
        <begin position="194"/>
        <end position="222"/>
    </location>
</feature>
<evidence type="ECO:0000313" key="4">
    <source>
        <dbReference type="Proteomes" id="UP000194873"/>
    </source>
</evidence>
<proteinExistence type="predicted"/>
<evidence type="ECO:0008006" key="5">
    <source>
        <dbReference type="Google" id="ProtNLM"/>
    </source>
</evidence>
<feature type="compositionally biased region" description="Polar residues" evidence="1">
    <location>
        <begin position="131"/>
        <end position="141"/>
    </location>
</feature>
<evidence type="ECO:0000256" key="2">
    <source>
        <dbReference type="SAM" id="Phobius"/>
    </source>
</evidence>
<keyword evidence="2" id="KW-1133">Transmembrane helix</keyword>
<feature type="compositionally biased region" description="Polar residues" evidence="1">
    <location>
        <begin position="84"/>
        <end position="107"/>
    </location>
</feature>
<feature type="region of interest" description="Disordered" evidence="1">
    <location>
        <begin position="75"/>
        <end position="222"/>
    </location>
</feature>
<evidence type="ECO:0000313" key="3">
    <source>
        <dbReference type="EMBL" id="OUJ75322.1"/>
    </source>
</evidence>
<sequence length="477" mass="51849">MSDEELDALFRRGAEAYPDDVHLGAWSRMEDKLNEDLMSRLLRRKIVRFFAIELALVGLALLVWQISWRHRSSDDVSVKEQPAVVTTQTQSHVGLSPNVSLPKTNNPTPRPEPRASSVSEAASSPKASASTEQTNKPTSVTPARGVAPSTPLHAHQQELTPTTRPRFMGAAAPRKRKAATVSSTHSADAKTHLVPTTKQTKSVPSLAGQEQASISTERPSSQSLATAATLVDTTSAASLPAIAPVALAPDTTSQKLALPEPAVDSTIIKKQEKPTYRLLVGALGAPSLSAVRTIQTARMGGDLGLSLEYRLTNRLRVRASLIRSVKRYKAASEYYTAPPAWGWRAGDYEVNGNCRITEIPVDFRYDLLSRPTHLVFFSAGMNSLLMRNERYSYDYYVNGTPRTAAVRVENGANFVLSVVNLSVGVERQLNTHLSFQAEPFVQLPLGNVGAGQVRLSSAGLLFSLKYGFLPSRRAIAP</sequence>
<reference evidence="3 4" key="1">
    <citation type="submission" date="2017-01" db="EMBL/GenBank/DDBJ databases">
        <title>A new Hymenobacter.</title>
        <authorList>
            <person name="Liang Y."/>
            <person name="Feng F."/>
        </authorList>
    </citation>
    <scope>NUCLEOTIDE SEQUENCE [LARGE SCALE GENOMIC DNA]</scope>
    <source>
        <strain evidence="3">MIMBbqt21</strain>
    </source>
</reference>
<protein>
    <recommendedName>
        <fullName evidence="5">Outer membrane protein beta-barrel domain-containing protein</fullName>
    </recommendedName>
</protein>